<proteinExistence type="inferred from homology"/>
<feature type="domain" description="HAMP" evidence="3">
    <location>
        <begin position="216"/>
        <end position="269"/>
    </location>
</feature>
<sequence length="495" mass="55350">MKKLAFRSIRTQIMISTTLLILGLITAIVTVWATSQSNLYRQEKLNDAKITSKVLSSTYSNELSEENWSQIRINLHLLLQENQDVVYVFVSDTRQGEQIVAGSPKEFLEQYIPDIVPLSVTNHSLDSSSNIETRVSETFLLRDIYFGEKLKAKRGERVIEVASDIVLSNKEKIGTLRIGISLKRIDIAITNAVKQAWIVGFLGLNIGWVCAYILAHRLSDPVRRLQMSVAQIANGDLQHRADIYHRADEIGALANSVNEMSSALQILFSKLQKTLDLFEKFVPDKFFSVIAPQGIENIEVGMAATRKMTILFCDIRNYTSMSEAMTPMEIFLFLNDYLACMGKAIDESGGFIDKYIGDAIMALFDDQATDGALKAAILMQNYLDKFNYVRSQHGLPKIAVGIGIHRGEVVMGTVGFTCRIDSTVVGDSVNIASRVENITKYYDCGILVTDSVVLSLSHPELFSLRLVDKSVKLRGKDEAIAIYEVEDKIIYYAKP</sequence>
<dbReference type="GO" id="GO:0016020">
    <property type="term" value="C:membrane"/>
    <property type="evidence" value="ECO:0007669"/>
    <property type="project" value="InterPro"/>
</dbReference>
<comment type="similarity">
    <text evidence="1">Belongs to the adenylyl cyclase class-3 family.</text>
</comment>
<dbReference type="CDD" id="cd06225">
    <property type="entry name" value="HAMP"/>
    <property type="match status" value="1"/>
</dbReference>
<dbReference type="PROSITE" id="PS50885">
    <property type="entry name" value="HAMP"/>
    <property type="match status" value="1"/>
</dbReference>
<evidence type="ECO:0000259" key="3">
    <source>
        <dbReference type="PROSITE" id="PS50885"/>
    </source>
</evidence>
<dbReference type="SUPFAM" id="SSF55073">
    <property type="entry name" value="Nucleotide cyclase"/>
    <property type="match status" value="1"/>
</dbReference>
<dbReference type="GO" id="GO:0009190">
    <property type="term" value="P:cyclic nucleotide biosynthetic process"/>
    <property type="evidence" value="ECO:0007669"/>
    <property type="project" value="InterPro"/>
</dbReference>
<accession>A0A166I7V5</accession>
<dbReference type="PROSITE" id="PS50125">
    <property type="entry name" value="GUANYLATE_CYCLASE_2"/>
    <property type="match status" value="1"/>
</dbReference>
<name>A0A166I7V5_NODSP</name>
<dbReference type="Pfam" id="PF00211">
    <property type="entry name" value="Guanylate_cyc"/>
    <property type="match status" value="1"/>
</dbReference>
<reference evidence="4 5" key="1">
    <citation type="submission" date="2016-04" db="EMBL/GenBank/DDBJ databases">
        <title>Draft Genome Assembly of the Bloom-forming Cyanobacterium Nodularia spumigena Strain CENA596 in Shrimp Production Ponds.</title>
        <authorList>
            <person name="Popin R.V."/>
            <person name="Rigonato J."/>
            <person name="Abreu V.A."/>
            <person name="Andreote A.P."/>
            <person name="Silveira S.B."/>
            <person name="Odebrecht C."/>
            <person name="Fiore M.F."/>
        </authorList>
    </citation>
    <scope>NUCLEOTIDE SEQUENCE [LARGE SCALE GENOMIC DNA]</scope>
    <source>
        <strain evidence="4 5">CENA596</strain>
    </source>
</reference>
<dbReference type="RefSeq" id="WP_063874342.1">
    <property type="nucleotide sequence ID" value="NZ_CAWMRI010000267.1"/>
</dbReference>
<dbReference type="InterPro" id="IPR029787">
    <property type="entry name" value="Nucleotide_cyclase"/>
</dbReference>
<dbReference type="InterPro" id="IPR003660">
    <property type="entry name" value="HAMP_dom"/>
</dbReference>
<evidence type="ECO:0000256" key="1">
    <source>
        <dbReference type="ARBA" id="ARBA00005381"/>
    </source>
</evidence>
<dbReference type="SUPFAM" id="SSF158472">
    <property type="entry name" value="HAMP domain-like"/>
    <property type="match status" value="1"/>
</dbReference>
<dbReference type="InterPro" id="IPR050697">
    <property type="entry name" value="Adenylyl/Guanylyl_Cyclase_3/4"/>
</dbReference>
<dbReference type="SMART" id="SM00044">
    <property type="entry name" value="CYCc"/>
    <property type="match status" value="1"/>
</dbReference>
<dbReference type="OrthoDB" id="337251at2"/>
<feature type="domain" description="Guanylate cyclase" evidence="2">
    <location>
        <begin position="309"/>
        <end position="436"/>
    </location>
</feature>
<dbReference type="Gene3D" id="6.10.340.10">
    <property type="match status" value="1"/>
</dbReference>
<dbReference type="AlphaFoldDB" id="A0A166I7V5"/>
<dbReference type="PANTHER" id="PTHR43081:SF1">
    <property type="entry name" value="ADENYLATE CYCLASE, TERMINAL-DIFFERENTIATION SPECIFIC"/>
    <property type="match status" value="1"/>
</dbReference>
<dbReference type="Gene3D" id="3.30.70.1230">
    <property type="entry name" value="Nucleotide cyclase"/>
    <property type="match status" value="1"/>
</dbReference>
<dbReference type="SMART" id="SM00304">
    <property type="entry name" value="HAMP"/>
    <property type="match status" value="1"/>
</dbReference>
<evidence type="ECO:0000259" key="2">
    <source>
        <dbReference type="PROSITE" id="PS50125"/>
    </source>
</evidence>
<protein>
    <submittedName>
        <fullName evidence="4">Adenylate cyclase</fullName>
    </submittedName>
</protein>
<evidence type="ECO:0000313" key="4">
    <source>
        <dbReference type="EMBL" id="KZL48031.1"/>
    </source>
</evidence>
<gene>
    <name evidence="4" type="ORF">A2T98_20430</name>
</gene>
<dbReference type="GO" id="GO:0004016">
    <property type="term" value="F:adenylate cyclase activity"/>
    <property type="evidence" value="ECO:0007669"/>
    <property type="project" value="UniProtKB-ARBA"/>
</dbReference>
<dbReference type="CDD" id="cd07302">
    <property type="entry name" value="CHD"/>
    <property type="match status" value="1"/>
</dbReference>
<dbReference type="InterPro" id="IPR001054">
    <property type="entry name" value="A/G_cyclase"/>
</dbReference>
<evidence type="ECO:0000313" key="5">
    <source>
        <dbReference type="Proteomes" id="UP000076555"/>
    </source>
</evidence>
<comment type="caution">
    <text evidence="4">The sequence shown here is derived from an EMBL/GenBank/DDBJ whole genome shotgun (WGS) entry which is preliminary data.</text>
</comment>
<dbReference type="PANTHER" id="PTHR43081">
    <property type="entry name" value="ADENYLATE CYCLASE, TERMINAL-DIFFERENTIATION SPECIFIC-RELATED"/>
    <property type="match status" value="1"/>
</dbReference>
<organism evidence="4 5">
    <name type="scientific">Nodularia spumigena CENA596</name>
    <dbReference type="NCBI Taxonomy" id="1819295"/>
    <lineage>
        <taxon>Bacteria</taxon>
        <taxon>Bacillati</taxon>
        <taxon>Cyanobacteriota</taxon>
        <taxon>Cyanophyceae</taxon>
        <taxon>Nostocales</taxon>
        <taxon>Nodulariaceae</taxon>
        <taxon>Nodularia</taxon>
    </lineage>
</organism>
<dbReference type="GO" id="GO:0035556">
    <property type="term" value="P:intracellular signal transduction"/>
    <property type="evidence" value="ECO:0007669"/>
    <property type="project" value="InterPro"/>
</dbReference>
<dbReference type="Proteomes" id="UP000076555">
    <property type="component" value="Unassembled WGS sequence"/>
</dbReference>
<dbReference type="Pfam" id="PF00672">
    <property type="entry name" value="HAMP"/>
    <property type="match status" value="1"/>
</dbReference>
<dbReference type="EMBL" id="LWAJ01000267">
    <property type="protein sequence ID" value="KZL48031.1"/>
    <property type="molecule type" value="Genomic_DNA"/>
</dbReference>